<dbReference type="GeneID" id="20092166"/>
<sequence length="209" mass="22577">ISLPSLEGRRHLTSSATSNMEHSMCKSQQCHAAAAQRFDKAVVGRRSEGHGGFVVRHKRTHITKKENIVLGEGALVTGGASGLLSIVAMTLLAQHGAIGLVYYTRAYQTATSSHVVLKDNFGVLGDRVHVFAYRPSQAMGHPRVMRLLRGPRSACLARSRARSHCSKSTEMMSYSTVGTKFTTLGIVMAVCESDALVCNSCSEEEEGLQ</sequence>
<gene>
    <name evidence="1" type="ORF">H310_15116</name>
</gene>
<name>A0A024T9P1_9STRA</name>
<evidence type="ECO:0000313" key="1">
    <source>
        <dbReference type="EMBL" id="ETV90052.1"/>
    </source>
</evidence>
<dbReference type="EMBL" id="KI914131">
    <property type="protein sequence ID" value="ETV90052.1"/>
    <property type="molecule type" value="Genomic_DNA"/>
</dbReference>
<dbReference type="VEuPathDB" id="FungiDB:H310_15116"/>
<organism evidence="1">
    <name type="scientific">Aphanomyces invadans</name>
    <dbReference type="NCBI Taxonomy" id="157072"/>
    <lineage>
        <taxon>Eukaryota</taxon>
        <taxon>Sar</taxon>
        <taxon>Stramenopiles</taxon>
        <taxon>Oomycota</taxon>
        <taxon>Saprolegniomycetes</taxon>
        <taxon>Saprolegniales</taxon>
        <taxon>Verrucalvaceae</taxon>
        <taxon>Aphanomyces</taxon>
    </lineage>
</organism>
<dbReference type="AlphaFoldDB" id="A0A024T9P1"/>
<proteinExistence type="predicted"/>
<protein>
    <submittedName>
        <fullName evidence="1">Uncharacterized protein</fullName>
    </submittedName>
</protein>
<dbReference type="RefSeq" id="XP_008881315.1">
    <property type="nucleotide sequence ID" value="XM_008883093.1"/>
</dbReference>
<reference evidence="1" key="1">
    <citation type="submission" date="2013-12" db="EMBL/GenBank/DDBJ databases">
        <title>The Genome Sequence of Aphanomyces invadans NJM9701.</title>
        <authorList>
            <consortium name="The Broad Institute Genomics Platform"/>
            <person name="Russ C."/>
            <person name="Tyler B."/>
            <person name="van West P."/>
            <person name="Dieguez-Uribeondo J."/>
            <person name="Young S.K."/>
            <person name="Zeng Q."/>
            <person name="Gargeya S."/>
            <person name="Fitzgerald M."/>
            <person name="Abouelleil A."/>
            <person name="Alvarado L."/>
            <person name="Chapman S.B."/>
            <person name="Gainer-Dewar J."/>
            <person name="Goldberg J."/>
            <person name="Griggs A."/>
            <person name="Gujja S."/>
            <person name="Hansen M."/>
            <person name="Howarth C."/>
            <person name="Imamovic A."/>
            <person name="Ireland A."/>
            <person name="Larimer J."/>
            <person name="McCowan C."/>
            <person name="Murphy C."/>
            <person name="Pearson M."/>
            <person name="Poon T.W."/>
            <person name="Priest M."/>
            <person name="Roberts A."/>
            <person name="Saif S."/>
            <person name="Shea T."/>
            <person name="Sykes S."/>
            <person name="Wortman J."/>
            <person name="Nusbaum C."/>
            <person name="Birren B."/>
        </authorList>
    </citation>
    <scope>NUCLEOTIDE SEQUENCE [LARGE SCALE GENOMIC DNA]</scope>
    <source>
        <strain evidence="1">NJM9701</strain>
    </source>
</reference>
<feature type="non-terminal residue" evidence="1">
    <location>
        <position position="1"/>
    </location>
</feature>
<accession>A0A024T9P1</accession>